<name>S8FYM8_FOMSC</name>
<dbReference type="STRING" id="743788.S8FYM8"/>
<protein>
    <recommendedName>
        <fullName evidence="1">Protein kinase domain-containing protein</fullName>
    </recommendedName>
</protein>
<dbReference type="InterPro" id="IPR011009">
    <property type="entry name" value="Kinase-like_dom_sf"/>
</dbReference>
<dbReference type="InterPro" id="IPR000719">
    <property type="entry name" value="Prot_kinase_dom"/>
</dbReference>
<dbReference type="GO" id="GO:0004672">
    <property type="term" value="F:protein kinase activity"/>
    <property type="evidence" value="ECO:0007669"/>
    <property type="project" value="InterPro"/>
</dbReference>
<gene>
    <name evidence="2" type="ORF">FOMPIDRAFT_42104</name>
</gene>
<evidence type="ECO:0000259" key="1">
    <source>
        <dbReference type="PROSITE" id="PS50011"/>
    </source>
</evidence>
<keyword evidence="3" id="KW-1185">Reference proteome</keyword>
<sequence>MLSTQASYRHNVYKISRRDSDAESSASTCSSPTDEYDEDVNHRIYPKWCSYRHIIQRHGFRLDTCRDVKRVYQQYWESLASRGCQISKDLPGYLRACDGQSEDDLCPDMGLPGNLFRGTRCADGVHVIIKAVHLRSREYDVVRYLSSSPVREHRMNHCIPVLHRIEVPSDDLAFIIMEEWSSHLDTDPPHTIRGFLGIIRQHLEHVTFMHAHRLAHLDLNVRNAVINGHRYACIDYETSRRFENDHPRIQGVRSCEPPPEIDRGGCWDPYKADVWALGMVTMRASQLTGFETPGLRALILRLLDEDPDRRPTARQALSLFNSTFRATDRPDSPTAVM</sequence>
<dbReference type="SUPFAM" id="SSF56112">
    <property type="entry name" value="Protein kinase-like (PK-like)"/>
    <property type="match status" value="1"/>
</dbReference>
<dbReference type="EMBL" id="KE504122">
    <property type="protein sequence ID" value="EPT06171.1"/>
    <property type="molecule type" value="Genomic_DNA"/>
</dbReference>
<reference evidence="2 3" key="1">
    <citation type="journal article" date="2012" name="Science">
        <title>The Paleozoic origin of enzymatic lignin decomposition reconstructed from 31 fungal genomes.</title>
        <authorList>
            <person name="Floudas D."/>
            <person name="Binder M."/>
            <person name="Riley R."/>
            <person name="Barry K."/>
            <person name="Blanchette R.A."/>
            <person name="Henrissat B."/>
            <person name="Martinez A.T."/>
            <person name="Otillar R."/>
            <person name="Spatafora J.W."/>
            <person name="Yadav J.S."/>
            <person name="Aerts A."/>
            <person name="Benoit I."/>
            <person name="Boyd A."/>
            <person name="Carlson A."/>
            <person name="Copeland A."/>
            <person name="Coutinho P.M."/>
            <person name="de Vries R.P."/>
            <person name="Ferreira P."/>
            <person name="Findley K."/>
            <person name="Foster B."/>
            <person name="Gaskell J."/>
            <person name="Glotzer D."/>
            <person name="Gorecki P."/>
            <person name="Heitman J."/>
            <person name="Hesse C."/>
            <person name="Hori C."/>
            <person name="Igarashi K."/>
            <person name="Jurgens J.A."/>
            <person name="Kallen N."/>
            <person name="Kersten P."/>
            <person name="Kohler A."/>
            <person name="Kuees U."/>
            <person name="Kumar T.K.A."/>
            <person name="Kuo A."/>
            <person name="LaButti K."/>
            <person name="Larrondo L.F."/>
            <person name="Lindquist E."/>
            <person name="Ling A."/>
            <person name="Lombard V."/>
            <person name="Lucas S."/>
            <person name="Lundell T."/>
            <person name="Martin R."/>
            <person name="McLaughlin D.J."/>
            <person name="Morgenstern I."/>
            <person name="Morin E."/>
            <person name="Murat C."/>
            <person name="Nagy L.G."/>
            <person name="Nolan M."/>
            <person name="Ohm R.A."/>
            <person name="Patyshakuliyeva A."/>
            <person name="Rokas A."/>
            <person name="Ruiz-Duenas F.J."/>
            <person name="Sabat G."/>
            <person name="Salamov A."/>
            <person name="Samejima M."/>
            <person name="Schmutz J."/>
            <person name="Slot J.C."/>
            <person name="St John F."/>
            <person name="Stenlid J."/>
            <person name="Sun H."/>
            <person name="Sun S."/>
            <person name="Syed K."/>
            <person name="Tsang A."/>
            <person name="Wiebenga A."/>
            <person name="Young D."/>
            <person name="Pisabarro A."/>
            <person name="Eastwood D.C."/>
            <person name="Martin F."/>
            <person name="Cullen D."/>
            <person name="Grigoriev I.V."/>
            <person name="Hibbett D.S."/>
        </authorList>
    </citation>
    <scope>NUCLEOTIDE SEQUENCE</scope>
    <source>
        <strain evidence="3">FP-58527</strain>
    </source>
</reference>
<dbReference type="AlphaFoldDB" id="S8FYM8"/>
<dbReference type="Proteomes" id="UP000015241">
    <property type="component" value="Unassembled WGS sequence"/>
</dbReference>
<dbReference type="OrthoDB" id="3173976at2759"/>
<dbReference type="HOGENOM" id="CLU_847625_0_0_1"/>
<feature type="domain" description="Protein kinase" evidence="1">
    <location>
        <begin position="101"/>
        <end position="324"/>
    </location>
</feature>
<dbReference type="Gene3D" id="1.10.510.10">
    <property type="entry name" value="Transferase(Phosphotransferase) domain 1"/>
    <property type="match status" value="1"/>
</dbReference>
<proteinExistence type="predicted"/>
<accession>S8FYM8</accession>
<dbReference type="PROSITE" id="PS50011">
    <property type="entry name" value="PROTEIN_KINASE_DOM"/>
    <property type="match status" value="1"/>
</dbReference>
<evidence type="ECO:0000313" key="3">
    <source>
        <dbReference type="Proteomes" id="UP000015241"/>
    </source>
</evidence>
<dbReference type="eggNOG" id="ENOG502SM2J">
    <property type="taxonomic scope" value="Eukaryota"/>
</dbReference>
<evidence type="ECO:0000313" key="2">
    <source>
        <dbReference type="EMBL" id="EPT06171.1"/>
    </source>
</evidence>
<dbReference type="SMART" id="SM00220">
    <property type="entry name" value="S_TKc"/>
    <property type="match status" value="1"/>
</dbReference>
<dbReference type="InParanoid" id="S8FYM8"/>
<organism evidence="2 3">
    <name type="scientific">Fomitopsis schrenkii</name>
    <name type="common">Brown rot fungus</name>
    <dbReference type="NCBI Taxonomy" id="2126942"/>
    <lineage>
        <taxon>Eukaryota</taxon>
        <taxon>Fungi</taxon>
        <taxon>Dikarya</taxon>
        <taxon>Basidiomycota</taxon>
        <taxon>Agaricomycotina</taxon>
        <taxon>Agaricomycetes</taxon>
        <taxon>Polyporales</taxon>
        <taxon>Fomitopsis</taxon>
    </lineage>
</organism>
<dbReference type="GO" id="GO:0005524">
    <property type="term" value="F:ATP binding"/>
    <property type="evidence" value="ECO:0007669"/>
    <property type="project" value="InterPro"/>
</dbReference>